<dbReference type="RefSeq" id="WP_137598324.1">
    <property type="nucleotide sequence ID" value="NZ_JAVIWR010000001.1"/>
</dbReference>
<evidence type="ECO:0000313" key="3">
    <source>
        <dbReference type="Proteomes" id="UP001256818"/>
    </source>
</evidence>
<evidence type="ECO:0000256" key="1">
    <source>
        <dbReference type="SAM" id="Phobius"/>
    </source>
</evidence>
<proteinExistence type="predicted"/>
<feature type="transmembrane region" description="Helical" evidence="1">
    <location>
        <begin position="75"/>
        <end position="97"/>
    </location>
</feature>
<keyword evidence="3" id="KW-1185">Reference proteome</keyword>
<dbReference type="EMBL" id="JAVIWS010000001">
    <property type="protein sequence ID" value="MDR4878471.1"/>
    <property type="molecule type" value="Genomic_DNA"/>
</dbReference>
<evidence type="ECO:0000313" key="2">
    <source>
        <dbReference type="EMBL" id="MDR4878471.1"/>
    </source>
</evidence>
<feature type="transmembrane region" description="Helical" evidence="1">
    <location>
        <begin position="40"/>
        <end position="63"/>
    </location>
</feature>
<organism evidence="2 3">
    <name type="scientific">Escherichia ruysiae</name>
    <dbReference type="NCBI Taxonomy" id="2608867"/>
    <lineage>
        <taxon>Bacteria</taxon>
        <taxon>Pseudomonadati</taxon>
        <taxon>Pseudomonadota</taxon>
        <taxon>Gammaproteobacteria</taxon>
        <taxon>Enterobacterales</taxon>
        <taxon>Enterobacteriaceae</taxon>
        <taxon>Escherichia</taxon>
    </lineage>
</organism>
<accession>A0ABU1DRN0</accession>
<gene>
    <name evidence="2" type="ORF">RGV86_08810</name>
</gene>
<protein>
    <recommendedName>
        <fullName evidence="4">Lipoprotein</fullName>
    </recommendedName>
</protein>
<keyword evidence="1" id="KW-0472">Membrane</keyword>
<sequence>MNSIARIINGLTSVLGILLGLLCFALSGIASSFFPGMAGFAALVAALPVVIVFISVVGLYGVIKNNIKVQIAFDVCLLPAWHVGTLIGAISMLLFFIGNKNALKILRLRRADHV</sequence>
<feature type="transmembrane region" description="Helical" evidence="1">
    <location>
        <begin position="12"/>
        <end position="34"/>
    </location>
</feature>
<reference evidence="2 3" key="1">
    <citation type="submission" date="2023-08" db="EMBL/GenBank/DDBJ databases">
        <title>Whole-Genome Sequencing and Taxonomic description of Escherichia ruysiae strains Isolated from a healthy canine fecal sample.</title>
        <authorList>
            <person name="Liang S."/>
            <person name="Mlaga K.D."/>
            <person name="Jospin G."/>
            <person name="Uttarwar R."/>
            <person name="Marfori Z."/>
            <person name="Alvarado N."/>
            <person name="Scarsella E."/>
            <person name="Ganz H."/>
            <person name="Dione N."/>
        </authorList>
    </citation>
    <scope>NUCLEOTIDE SEQUENCE [LARGE SCALE GENOMIC DNA]</scope>
    <source>
        <strain evidence="2 3">AB136</strain>
    </source>
</reference>
<dbReference type="GeneID" id="86861072"/>
<keyword evidence="1" id="KW-0812">Transmembrane</keyword>
<dbReference type="Proteomes" id="UP001256818">
    <property type="component" value="Unassembled WGS sequence"/>
</dbReference>
<keyword evidence="1" id="KW-1133">Transmembrane helix</keyword>
<comment type="caution">
    <text evidence="2">The sequence shown here is derived from an EMBL/GenBank/DDBJ whole genome shotgun (WGS) entry which is preliminary data.</text>
</comment>
<name>A0ABU1DRN0_9ESCH</name>
<evidence type="ECO:0008006" key="4">
    <source>
        <dbReference type="Google" id="ProtNLM"/>
    </source>
</evidence>